<organism evidence="1 2">
    <name type="scientific">Cichorium intybus</name>
    <name type="common">Chicory</name>
    <dbReference type="NCBI Taxonomy" id="13427"/>
    <lineage>
        <taxon>Eukaryota</taxon>
        <taxon>Viridiplantae</taxon>
        <taxon>Streptophyta</taxon>
        <taxon>Embryophyta</taxon>
        <taxon>Tracheophyta</taxon>
        <taxon>Spermatophyta</taxon>
        <taxon>Magnoliopsida</taxon>
        <taxon>eudicotyledons</taxon>
        <taxon>Gunneridae</taxon>
        <taxon>Pentapetalae</taxon>
        <taxon>asterids</taxon>
        <taxon>campanulids</taxon>
        <taxon>Asterales</taxon>
        <taxon>Asteraceae</taxon>
        <taxon>Cichorioideae</taxon>
        <taxon>Cichorieae</taxon>
        <taxon>Cichoriinae</taxon>
        <taxon>Cichorium</taxon>
    </lineage>
</organism>
<comment type="caution">
    <text evidence="1">The sequence shown here is derived from an EMBL/GenBank/DDBJ whole genome shotgun (WGS) entry which is preliminary data.</text>
</comment>
<sequence>MTTSCYHISPSWHVTMVTGTFGQIVRDSTLPKSAWIRRTPLLPFLSRFFSLPTAHPNGFEVNKKWQKVPGEDVEPLQDTTEPPHTHTHSSPAATTSPVTSPENLPP</sequence>
<accession>A0ACB9ACB9</accession>
<gene>
    <name evidence="1" type="ORF">L2E82_36755</name>
</gene>
<dbReference type="Proteomes" id="UP001055811">
    <property type="component" value="Linkage Group LG07"/>
</dbReference>
<name>A0ACB9ACB9_CICIN</name>
<proteinExistence type="predicted"/>
<dbReference type="EMBL" id="CM042015">
    <property type="protein sequence ID" value="KAI3707864.1"/>
    <property type="molecule type" value="Genomic_DNA"/>
</dbReference>
<reference evidence="1 2" key="2">
    <citation type="journal article" date="2022" name="Mol. Ecol. Resour.">
        <title>The genomes of chicory, endive, great burdock and yacon provide insights into Asteraceae paleo-polyploidization history and plant inulin production.</title>
        <authorList>
            <person name="Fan W."/>
            <person name="Wang S."/>
            <person name="Wang H."/>
            <person name="Wang A."/>
            <person name="Jiang F."/>
            <person name="Liu H."/>
            <person name="Zhao H."/>
            <person name="Xu D."/>
            <person name="Zhang Y."/>
        </authorList>
    </citation>
    <scope>NUCLEOTIDE SEQUENCE [LARGE SCALE GENOMIC DNA]</scope>
    <source>
        <strain evidence="2">cv. Punajuju</strain>
        <tissue evidence="1">Leaves</tissue>
    </source>
</reference>
<keyword evidence="2" id="KW-1185">Reference proteome</keyword>
<evidence type="ECO:0000313" key="2">
    <source>
        <dbReference type="Proteomes" id="UP001055811"/>
    </source>
</evidence>
<protein>
    <submittedName>
        <fullName evidence="1">Uncharacterized protein</fullName>
    </submittedName>
</protein>
<reference evidence="2" key="1">
    <citation type="journal article" date="2022" name="Mol. Ecol. Resour.">
        <title>The genomes of chicory, endive, great burdock and yacon provide insights into Asteraceae palaeo-polyploidization history and plant inulin production.</title>
        <authorList>
            <person name="Fan W."/>
            <person name="Wang S."/>
            <person name="Wang H."/>
            <person name="Wang A."/>
            <person name="Jiang F."/>
            <person name="Liu H."/>
            <person name="Zhao H."/>
            <person name="Xu D."/>
            <person name="Zhang Y."/>
        </authorList>
    </citation>
    <scope>NUCLEOTIDE SEQUENCE [LARGE SCALE GENOMIC DNA]</scope>
    <source>
        <strain evidence="2">cv. Punajuju</strain>
    </source>
</reference>
<evidence type="ECO:0000313" key="1">
    <source>
        <dbReference type="EMBL" id="KAI3707864.1"/>
    </source>
</evidence>